<keyword evidence="3 10" id="KW-0808">Transferase</keyword>
<dbReference type="OMA" id="YASHEAN"/>
<dbReference type="InterPro" id="IPR044046">
    <property type="entry name" value="E3_ligase_UBR-like_C"/>
</dbReference>
<comment type="pathway">
    <text evidence="2 10">Protein modification; protein ubiquitination.</text>
</comment>
<dbReference type="RefSeq" id="XP_002292452.1">
    <property type="nucleotide sequence ID" value="XM_002292416.1"/>
</dbReference>
<dbReference type="GO" id="GO:0016567">
    <property type="term" value="P:protein ubiquitination"/>
    <property type="evidence" value="ECO:0000318"/>
    <property type="project" value="GO_Central"/>
</dbReference>
<dbReference type="Pfam" id="PF22960">
    <property type="entry name" value="WHD_UBR1"/>
    <property type="match status" value="1"/>
</dbReference>
<dbReference type="InterPro" id="IPR003126">
    <property type="entry name" value="Znf_UBR"/>
</dbReference>
<feature type="region of interest" description="Disordered" evidence="11">
    <location>
        <begin position="655"/>
        <end position="741"/>
    </location>
</feature>
<keyword evidence="7 10" id="KW-0862">Zinc</keyword>
<dbReference type="PANTHER" id="PTHR21497">
    <property type="entry name" value="UBIQUITIN LIGASE E3 ALPHA-RELATED"/>
    <property type="match status" value="1"/>
</dbReference>
<dbReference type="EC" id="2.3.2.27" evidence="10"/>
<dbReference type="STRING" id="35128.B8C846"/>
<evidence type="ECO:0000313" key="14">
    <source>
        <dbReference type="Proteomes" id="UP000001449"/>
    </source>
</evidence>
<dbReference type="FunFam" id="2.10.110.30:FF:000002">
    <property type="entry name" value="Putative e3 ubiquitin-protein ligase ubr3"/>
    <property type="match status" value="1"/>
</dbReference>
<evidence type="ECO:0000259" key="12">
    <source>
        <dbReference type="PROSITE" id="PS51157"/>
    </source>
</evidence>
<reference evidence="13 14" key="1">
    <citation type="journal article" date="2004" name="Science">
        <title>The genome of the diatom Thalassiosira pseudonana: ecology, evolution, and metabolism.</title>
        <authorList>
            <person name="Armbrust E.V."/>
            <person name="Berges J.A."/>
            <person name="Bowler C."/>
            <person name="Green B.R."/>
            <person name="Martinez D."/>
            <person name="Putnam N.H."/>
            <person name="Zhou S."/>
            <person name="Allen A.E."/>
            <person name="Apt K.E."/>
            <person name="Bechner M."/>
            <person name="Brzezinski M.A."/>
            <person name="Chaal B.K."/>
            <person name="Chiovitti A."/>
            <person name="Davis A.K."/>
            <person name="Demarest M.S."/>
            <person name="Detter J.C."/>
            <person name="Glavina T."/>
            <person name="Goodstein D."/>
            <person name="Hadi M.Z."/>
            <person name="Hellsten U."/>
            <person name="Hildebrand M."/>
            <person name="Jenkins B.D."/>
            <person name="Jurka J."/>
            <person name="Kapitonov V.V."/>
            <person name="Kroger N."/>
            <person name="Lau W.W."/>
            <person name="Lane T.W."/>
            <person name="Larimer F.W."/>
            <person name="Lippmeier J.C."/>
            <person name="Lucas S."/>
            <person name="Medina M."/>
            <person name="Montsant A."/>
            <person name="Obornik M."/>
            <person name="Parker M.S."/>
            <person name="Palenik B."/>
            <person name="Pazour G.J."/>
            <person name="Richardson P.M."/>
            <person name="Rynearson T.A."/>
            <person name="Saito M.A."/>
            <person name="Schwartz D.C."/>
            <person name="Thamatrakoln K."/>
            <person name="Valentin K."/>
            <person name="Vardi A."/>
            <person name="Wilkerson F.P."/>
            <person name="Rokhsar D.S."/>
        </authorList>
    </citation>
    <scope>NUCLEOTIDE SEQUENCE [LARGE SCALE GENOMIC DNA]</scope>
    <source>
        <strain evidence="13 14">CCMP1335</strain>
    </source>
</reference>
<keyword evidence="6 10" id="KW-0833">Ubl conjugation pathway</keyword>
<evidence type="ECO:0000256" key="4">
    <source>
        <dbReference type="ARBA" id="ARBA00022723"/>
    </source>
</evidence>
<keyword evidence="4 10" id="KW-0479">Metal-binding</keyword>
<comment type="similarity">
    <text evidence="8 10">Belongs to the E3 ubiquitin-protein ligase UBR1-like family.</text>
</comment>
<feature type="region of interest" description="Disordered" evidence="11">
    <location>
        <begin position="2013"/>
        <end position="2047"/>
    </location>
</feature>
<dbReference type="SMART" id="SM00396">
    <property type="entry name" value="ZnF_UBR1"/>
    <property type="match status" value="1"/>
</dbReference>
<dbReference type="EMBL" id="CM000645">
    <property type="protein sequence ID" value="EED90427.1"/>
    <property type="molecule type" value="Genomic_DNA"/>
</dbReference>
<feature type="region of interest" description="Disordered" evidence="11">
    <location>
        <begin position="2236"/>
        <end position="2264"/>
    </location>
</feature>
<feature type="compositionally biased region" description="Polar residues" evidence="11">
    <location>
        <begin position="718"/>
        <end position="728"/>
    </location>
</feature>
<feature type="compositionally biased region" description="Gly residues" evidence="11">
    <location>
        <begin position="132"/>
        <end position="143"/>
    </location>
</feature>
<dbReference type="GO" id="GO:0008270">
    <property type="term" value="F:zinc ion binding"/>
    <property type="evidence" value="ECO:0007669"/>
    <property type="project" value="UniProtKB-UniRule"/>
</dbReference>
<gene>
    <name evidence="13" type="ORF">THAPSDRAFT_23971</name>
</gene>
<evidence type="ECO:0000256" key="2">
    <source>
        <dbReference type="ARBA" id="ARBA00004906"/>
    </source>
</evidence>
<dbReference type="PROSITE" id="PS51157">
    <property type="entry name" value="ZF_UBR"/>
    <property type="match status" value="1"/>
</dbReference>
<feature type="domain" description="UBR-type" evidence="12">
    <location>
        <begin position="368"/>
        <end position="439"/>
    </location>
</feature>
<evidence type="ECO:0000256" key="10">
    <source>
        <dbReference type="RuleBase" id="RU366018"/>
    </source>
</evidence>
<feature type="compositionally biased region" description="Low complexity" evidence="11">
    <location>
        <begin position="688"/>
        <end position="703"/>
    </location>
</feature>
<evidence type="ECO:0000256" key="8">
    <source>
        <dbReference type="ARBA" id="ARBA00046341"/>
    </source>
</evidence>
<evidence type="ECO:0000256" key="5">
    <source>
        <dbReference type="ARBA" id="ARBA00022771"/>
    </source>
</evidence>
<feature type="compositionally biased region" description="Low complexity" evidence="11">
    <location>
        <begin position="729"/>
        <end position="741"/>
    </location>
</feature>
<organism evidence="13 14">
    <name type="scientific">Thalassiosira pseudonana</name>
    <name type="common">Marine diatom</name>
    <name type="synonym">Cyclotella nana</name>
    <dbReference type="NCBI Taxonomy" id="35128"/>
    <lineage>
        <taxon>Eukaryota</taxon>
        <taxon>Sar</taxon>
        <taxon>Stramenopiles</taxon>
        <taxon>Ochrophyta</taxon>
        <taxon>Bacillariophyta</taxon>
        <taxon>Coscinodiscophyceae</taxon>
        <taxon>Thalassiosirophycidae</taxon>
        <taxon>Thalassiosirales</taxon>
        <taxon>Thalassiosiraceae</taxon>
        <taxon>Thalassiosira</taxon>
    </lineage>
</organism>
<keyword evidence="14" id="KW-1185">Reference proteome</keyword>
<feature type="compositionally biased region" description="Low complexity" evidence="11">
    <location>
        <begin position="144"/>
        <end position="154"/>
    </location>
</feature>
<dbReference type="GO" id="GO:0061630">
    <property type="term" value="F:ubiquitin protein ligase activity"/>
    <property type="evidence" value="ECO:0000318"/>
    <property type="project" value="GO_Central"/>
</dbReference>
<evidence type="ECO:0000256" key="3">
    <source>
        <dbReference type="ARBA" id="ARBA00022679"/>
    </source>
</evidence>
<dbReference type="GO" id="GO:0071596">
    <property type="term" value="P:ubiquitin-dependent protein catabolic process via the N-end rule pathway"/>
    <property type="evidence" value="ECO:0000318"/>
    <property type="project" value="GO_Central"/>
</dbReference>
<feature type="region of interest" description="Disordered" evidence="11">
    <location>
        <begin position="51"/>
        <end position="76"/>
    </location>
</feature>
<reference evidence="13 14" key="2">
    <citation type="journal article" date="2008" name="Nature">
        <title>The Phaeodactylum genome reveals the evolutionary history of diatom genomes.</title>
        <authorList>
            <person name="Bowler C."/>
            <person name="Allen A.E."/>
            <person name="Badger J.H."/>
            <person name="Grimwood J."/>
            <person name="Jabbari K."/>
            <person name="Kuo A."/>
            <person name="Maheswari U."/>
            <person name="Martens C."/>
            <person name="Maumus F."/>
            <person name="Otillar R.P."/>
            <person name="Rayko E."/>
            <person name="Salamov A."/>
            <person name="Vandepoele K."/>
            <person name="Beszteri B."/>
            <person name="Gruber A."/>
            <person name="Heijde M."/>
            <person name="Katinka M."/>
            <person name="Mock T."/>
            <person name="Valentin K."/>
            <person name="Verret F."/>
            <person name="Berges J.A."/>
            <person name="Brownlee C."/>
            <person name="Cadoret J.P."/>
            <person name="Chiovitti A."/>
            <person name="Choi C.J."/>
            <person name="Coesel S."/>
            <person name="De Martino A."/>
            <person name="Detter J.C."/>
            <person name="Durkin C."/>
            <person name="Falciatore A."/>
            <person name="Fournet J."/>
            <person name="Haruta M."/>
            <person name="Huysman M.J."/>
            <person name="Jenkins B.D."/>
            <person name="Jiroutova K."/>
            <person name="Jorgensen R.E."/>
            <person name="Joubert Y."/>
            <person name="Kaplan A."/>
            <person name="Kroger N."/>
            <person name="Kroth P.G."/>
            <person name="La Roche J."/>
            <person name="Lindquist E."/>
            <person name="Lommer M."/>
            <person name="Martin-Jezequel V."/>
            <person name="Lopez P.J."/>
            <person name="Lucas S."/>
            <person name="Mangogna M."/>
            <person name="McGinnis K."/>
            <person name="Medlin L.K."/>
            <person name="Montsant A."/>
            <person name="Oudot-Le Secq M.P."/>
            <person name="Napoli C."/>
            <person name="Obornik M."/>
            <person name="Parker M.S."/>
            <person name="Petit J.L."/>
            <person name="Porcel B.M."/>
            <person name="Poulsen N."/>
            <person name="Robison M."/>
            <person name="Rychlewski L."/>
            <person name="Rynearson T.A."/>
            <person name="Schmutz J."/>
            <person name="Shapiro H."/>
            <person name="Siaut M."/>
            <person name="Stanley M."/>
            <person name="Sussman M.R."/>
            <person name="Taylor A.R."/>
            <person name="Vardi A."/>
            <person name="von Dassow P."/>
            <person name="Vyverman W."/>
            <person name="Willis A."/>
            <person name="Wyrwicz L.S."/>
            <person name="Rokhsar D.S."/>
            <person name="Weissenbach J."/>
            <person name="Armbrust E.V."/>
            <person name="Green B.R."/>
            <person name="Van de Peer Y."/>
            <person name="Grigoriev I.V."/>
        </authorList>
    </citation>
    <scope>NUCLEOTIDE SEQUENCE [LARGE SCALE GENOMIC DNA]</scope>
    <source>
        <strain evidence="13 14">CCMP1335</strain>
    </source>
</reference>
<feature type="compositionally biased region" description="Polar residues" evidence="11">
    <location>
        <begin position="2240"/>
        <end position="2255"/>
    </location>
</feature>
<dbReference type="KEGG" id="tps:THAPSDRAFT_23971"/>
<dbReference type="InterPro" id="IPR055194">
    <property type="entry name" value="UBR1-like_WH"/>
</dbReference>
<evidence type="ECO:0000256" key="11">
    <source>
        <dbReference type="SAM" id="MobiDB-lite"/>
    </source>
</evidence>
<dbReference type="UniPathway" id="UPA00143"/>
<dbReference type="GeneID" id="7449325"/>
<evidence type="ECO:0000256" key="6">
    <source>
        <dbReference type="ARBA" id="ARBA00022786"/>
    </source>
</evidence>
<evidence type="ECO:0000256" key="9">
    <source>
        <dbReference type="PROSITE-ProRule" id="PRU00508"/>
    </source>
</evidence>
<evidence type="ECO:0000256" key="1">
    <source>
        <dbReference type="ARBA" id="ARBA00000900"/>
    </source>
</evidence>
<feature type="compositionally biased region" description="Polar residues" evidence="11">
    <location>
        <begin position="666"/>
        <end position="680"/>
    </location>
</feature>
<proteinExistence type="inferred from homology"/>
<dbReference type="CDD" id="cd19673">
    <property type="entry name" value="UBR-box_UBR3"/>
    <property type="match status" value="1"/>
</dbReference>
<dbReference type="PaxDb" id="35128-Thaps23971"/>
<feature type="zinc finger region" description="UBR-type" evidence="9">
    <location>
        <begin position="368"/>
        <end position="439"/>
    </location>
</feature>
<keyword evidence="5 10" id="KW-0863">Zinc-finger</keyword>
<protein>
    <recommendedName>
        <fullName evidence="10">E3 ubiquitin-protein ligase</fullName>
        <ecNumber evidence="10">2.3.2.27</ecNumber>
    </recommendedName>
</protein>
<dbReference type="Proteomes" id="UP000001449">
    <property type="component" value="Chromosome 9"/>
</dbReference>
<name>B8C846_THAPS</name>
<dbReference type="InParanoid" id="B8C846"/>
<accession>B8C846</accession>
<dbReference type="GO" id="GO:0000151">
    <property type="term" value="C:ubiquitin ligase complex"/>
    <property type="evidence" value="ECO:0000318"/>
    <property type="project" value="GO_Central"/>
</dbReference>
<dbReference type="Pfam" id="PF02207">
    <property type="entry name" value="zf-UBR"/>
    <property type="match status" value="1"/>
</dbReference>
<dbReference type="PANTHER" id="PTHR21497:SF24">
    <property type="entry name" value="E3 UBIQUITIN-PROTEIN LIGASE UBR1"/>
    <property type="match status" value="1"/>
</dbReference>
<evidence type="ECO:0000256" key="7">
    <source>
        <dbReference type="ARBA" id="ARBA00022833"/>
    </source>
</evidence>
<dbReference type="eggNOG" id="KOG1139">
    <property type="taxonomic scope" value="Eukaryota"/>
</dbReference>
<dbReference type="eggNOG" id="KOG1140">
    <property type="taxonomic scope" value="Eukaryota"/>
</dbReference>
<dbReference type="Pfam" id="PF18995">
    <property type="entry name" value="PRT6_C"/>
    <property type="match status" value="1"/>
</dbReference>
<comment type="catalytic activity">
    <reaction evidence="1 10">
        <text>S-ubiquitinyl-[E2 ubiquitin-conjugating enzyme]-L-cysteine + [acceptor protein]-L-lysine = [E2 ubiquitin-conjugating enzyme]-L-cysteine + N(6)-ubiquitinyl-[acceptor protein]-L-lysine.</text>
        <dbReference type="EC" id="2.3.2.27"/>
    </reaction>
</comment>
<comment type="function">
    <text evidence="10">Ubiquitin ligase protein which is a component of the N-end rule pathway. Recognizes and binds to proteins bearing specific N-terminal residues that are destabilizing according to the N-end rule, leading to their ubiquitination and subsequent degradation.</text>
</comment>
<sequence>MSSNNNINDATSAIAAAQAAISAAANATSNTNNTNNNGASVAASITRTQSNITANRSPLPSPTDLSSSVAGKPVSQTCSNTGGAYPLPAYLSFVPGGVEYLPSSLYVEGCEDAEKGVVHLNRFGTATTADGSNGGVASGGGGAASMATSPMAASPKANAKRGGLSVDTGASSSFANNNNGPESIIHQALLADATLRKYALHFANNNNKVGHRLPSLSILAEAALVNPLTSVTASQAVQWAEKMILEYMDGKLEDLQQGGLVPKSDEELYTVDEDGTTLPDGLNEDAAKLLRRAVIAAWVSEEATTGRTPTNIQSPANGGTSIANWPVQQAAQLPTPPLASLLKSLHQLQRGEDPTNNPTGNNSSYTGGPCGYVFRRGDIAWNCRTCQTDATCVLCDQCFHESNHEGHEVFFHTTTPGGCCDCGDREAWRMEGCCARHCPPEFLMGRAGNEEEGVVLCKETEEGGDTRGRMEHIRLVDGTSPQPSPNATQDPSPLPPRLAAAMGVVIGSVIKSVVTACEGSAIGADVSQWRLKWADEICRLWNGVSVDEEYYRRGAVLHEVANLSSPCVGNVTPPVWTVPEHVLDAANEHYTTELPKKYNLYLRLHNDDVHTFDEVIRALNHKSHKPVSVPIGGPGSVGKIGGAGISGAEFNTLSRESFPRSKRSSVEATSPAVETSSTENVVMGDAETSSTTSRGTRSRTPSGDIDMPQPQLRRFRGESTTAQSYNDVNGSSSYNQNSNQSELDPISALVARYDIAQDLTRRVDSDGQVLVRDYQTLDGAGIGFARLRENSGLHCSVVGTAGVEAEERAKVLLEWLSSLLAAHPAVGAMIVQALVDVTDGEDALCTDSETTTTAGVSKGVSVWSSARMIPCWSGTHESWWDKTDECNGGTKRLPAWRRRLDAFPPHLESSYLTRQEGRELFRQGLMSTFADGFIIKTGTDPDFYGNIPYSLPDSRLIKSPHSLWGSLPTAHLSIPNESNFTHPLLKLFSDISDDAMMTEQPGDGNSVFLSQRVFIVDTDLRKHEEGEFLTAAMYPHKMTGLNLVSGVGHVDEYGSVGCRYGESMGVTSKEYAKRIVSCSSFMAPTSPVLTLLLLDPYASKNLRSCLQRLFLSLLTDARFKSRFAASLGAVVYRPTSTLFCAGVGTDADTLLGFTVQLFTTGSLVKALGNLDATKGLLCREDRVDERENSCISALPIAYSVARSIHTNILGATKEVSTLVSNAIEEAKEMEDGPQPSNQKSVSSVSINASMSSLSYQFGSEHPLSTRLAAAPDDKFIDSRCMKHKRLPQLLRDLEYIFETPGTAVKLLSSIRSSSSSPPGLTLDASNDAITPAPSFSSPTVSSNSLATYHIPNALDFPSVWARLLRLGQGIDLQKRRISGGHVEFEDERWLGAFGLSLNLSGTGDALSESPFSSISYNMTDGLITLAPTSAKFSNKEAMGNLFAAFFREIKMWLYREGVLETGNSKRASRDPGELEALQRSTLHVSAAQLDESSISQMTASGATIADSCDVSCEIGVKNLPEAKLALLEATLLHERIKLSNTAKEQGNSSHGPIMGDWLKIPHSPLAGDCFSFHLPLHRALARSVRCFCLAVVPPDERARNPETWWRLPLLDDDDDFASPDTSSISGGNIFKPDSLSDLVKPTHRSANLRVVWTSGPECSSQEAQLRRLRSRTISSALASTKVVHSLCDHPLRCIAASQQIEHHMWAKNGSSLAGMALNYSSVPLCRSLRDLDLTMVQMSACGFNVGLGARRVFALLSSRFSLDGYLCDPDRRNIFGKMGWTKPPRMQEPEHPELLAESFFTTLCVIVSDLPPPPPKSLNDDSALRQNLRRELLHALAVEPRSYSEAMNAASAAVSRRDESDGGAVGAGGGASSFRSVFTEVLQSIGQQRNQGSRVTGPATFELKPDCSNEYDPSFYHLRKTDHQHAMDTIARLRKQKLSGSSRETKTTMVLPLVAEPPTGHPRFLAARLMLHLPSIYSAIRRYLMYALFSGSWLPPSEPEPLMNHDGVLAVPTPMSLGGPEGVTTRNSLRRGKSEMSSTSNVAGGASFSPETVAASSKSFLEVLQLLTLQVHTLEECSNLHRTLPFLDHEQKSLSSNTNVNSYLQQMIGVPKSLVNVWALLCAPDGPLPSEGSGENRGSVLGLCIALYEHRDNGDNSNRGHKSANDDHGGARTLSSDGLKWLLRFVSALVDGAENVISARESATSGVPITSREDSSIIHPEARAKIKRMLANLPDLWPSEQGTSASDVSSPSGMSDKNKEARKAAQVRALAKMKKHQASFAASISSQFNDDSEKKLMDDDENLCIICKCDDDDGGNGPIGYLGHVQRSRVMQLESKALLAKYGCADGLDLNNVYRVVGDKGCQLRSTESMDSAPVAFLPQGSIVEVLQSKISPQLGLMSRRVLVKHLAPEKQNVSDQTVQGWASMQSWQGYIILSPLSSLCYTNTRWGSTRPIIRQCGHAAHFKCAEAHCLSLFQRNENQQSFDGRFSANIKEGEFLCPLCKQLSNILIPEDNADVSSTSPLALTTPESSSMCEDKEGFEILKSDISSSSSADTSFVKHILLRKLAVSYSDDVSSDEATNQFGSNLLQAMQLSSDGTAQWKKQRRAWDPALRRWDYEENEHDFGDSADIGSCLRLMRQQLISWAAVGHSSAAAEASGRGVRQVVFGEVSFGSVDPWPDYSSKTRDSHPMLLELRRTLTATSNLSDVVTYELGKQLGNDASKAKGEAVSIIGGLISDIVEGNNWMVTSSKSDDQWQVVTSLIASMMCHVSKEDTVAPKVEARAVAAAMWTITGSQRPVSPAQIHNTTMEMDFSSPEVEVDAIGNIGSHDVITATRSHDLSRPAASRTRQLPPKPLSIYRVEKNLGIELDANWGTSDPFEVESYVKDAQQKIPFRPAVASAFLYVPMLAWDLNILAGALFSSLLSNAKSDPCVSSTELLQSAKLLFVARLIQVLSTPKGFALEKSEVDGDDEFDEFEDQCWDDAKKSKEAVAVNKLILLCRQSTDPSFKTTDHGLDDSSLLQNVGNAILPFGRSLVLLLRASTSVMRQRQRRNSNGAATETSADKFAAKLLEDQDTMTIEDGLQLLELMRAPLPSDILQKDPSPSSWISLVNRWLAMFAGFEAYNGTRGGGLSYNKITHSWVRVAESNAASNIAETPTLRVKTSAASVEVAQMPKQGEEPRGLQQMNEDEDIAEEFEDESEFGMDEDLEDSDEEFEVLDDMDIDNEGDGFGFDGTRRVTFGLSAPSSGDFDDDASDANAALFEPDGSRILGPDDRTFAYVSRSAIIPYQPSISGTISVGPGPRGARGEMFDFNIANRIMKDLSHLGMVHTPGAPMKCLVQLPRSFVELYSIINRVKGREGLSEDGDDEDGGFETAICLLTGAVMKSGTIRRTKRDFRPPGACTLHARKVGSGIGIFFLVQKCTILLMHNNKSAYSPSLYVDEHGEEDVGLRRGRPLFFSEERNQALERLWRTHGIPREVSQIRSTSDRVIRDNWY</sequence>
<evidence type="ECO:0000313" key="13">
    <source>
        <dbReference type="EMBL" id="EED90427.1"/>
    </source>
</evidence>
<dbReference type="Gene3D" id="2.10.110.30">
    <property type="match status" value="1"/>
</dbReference>
<dbReference type="HOGENOM" id="CLU_224818_0_0_1"/>
<dbReference type="GO" id="GO:0005737">
    <property type="term" value="C:cytoplasm"/>
    <property type="evidence" value="ECO:0000318"/>
    <property type="project" value="GO_Central"/>
</dbReference>
<dbReference type="InterPro" id="IPR039164">
    <property type="entry name" value="UBR1-like"/>
</dbReference>
<feature type="region of interest" description="Disordered" evidence="11">
    <location>
        <begin position="128"/>
        <end position="164"/>
    </location>
</feature>